<feature type="compositionally biased region" description="Polar residues" evidence="1">
    <location>
        <begin position="520"/>
        <end position="548"/>
    </location>
</feature>
<reference evidence="2 3" key="1">
    <citation type="submission" date="2024-07" db="EMBL/GenBank/DDBJ databases">
        <title>Draft sequence of the Neodothiora populina.</title>
        <authorList>
            <person name="Drown D.D."/>
            <person name="Schuette U.S."/>
            <person name="Buechlein A.B."/>
            <person name="Rusch D.R."/>
            <person name="Winton L.W."/>
            <person name="Adams G.A."/>
        </authorList>
    </citation>
    <scope>NUCLEOTIDE SEQUENCE [LARGE SCALE GENOMIC DNA]</scope>
    <source>
        <strain evidence="2 3">CPC 39397</strain>
    </source>
</reference>
<feature type="region of interest" description="Disordered" evidence="1">
    <location>
        <begin position="248"/>
        <end position="358"/>
    </location>
</feature>
<dbReference type="Gene3D" id="2.80.10.50">
    <property type="match status" value="1"/>
</dbReference>
<evidence type="ECO:0000313" key="3">
    <source>
        <dbReference type="Proteomes" id="UP001562354"/>
    </source>
</evidence>
<feature type="region of interest" description="Disordered" evidence="1">
    <location>
        <begin position="395"/>
        <end position="434"/>
    </location>
</feature>
<name>A0ABR3PAX3_9PEZI</name>
<comment type="caution">
    <text evidence="2">The sequence shown here is derived from an EMBL/GenBank/DDBJ whole genome shotgun (WGS) entry which is preliminary data.</text>
</comment>
<feature type="compositionally biased region" description="Polar residues" evidence="1">
    <location>
        <begin position="414"/>
        <end position="432"/>
    </location>
</feature>
<feature type="compositionally biased region" description="Polar residues" evidence="1">
    <location>
        <begin position="473"/>
        <end position="490"/>
    </location>
</feature>
<feature type="compositionally biased region" description="Basic and acidic residues" evidence="1">
    <location>
        <begin position="254"/>
        <end position="265"/>
    </location>
</feature>
<evidence type="ECO:0008006" key="4">
    <source>
        <dbReference type="Google" id="ProtNLM"/>
    </source>
</evidence>
<dbReference type="Proteomes" id="UP001562354">
    <property type="component" value="Unassembled WGS sequence"/>
</dbReference>
<feature type="compositionally biased region" description="Basic and acidic residues" evidence="1">
    <location>
        <begin position="321"/>
        <end position="358"/>
    </location>
</feature>
<dbReference type="SUPFAM" id="SSF50370">
    <property type="entry name" value="Ricin B-like lectins"/>
    <property type="match status" value="1"/>
</dbReference>
<sequence length="646" mass="71463">MGKARYSSFVFAFLAQVIAVSSKAYYGFTRKIRKRFVVSAGEDIDSSIPLIAIMSAPDNSDAGPAFYIVAVSGGTCVEATARGIFAKDCNGSAEQQWTVQYGDAQDQVAFQNASSGEWLNATSGSASGKVGTSETKQWWAMSKSNEAGSIWLKCNDYADAYLCNSYGSYKNNNTVYVWPKQSNWSHALTWYLKEAQAPGYIPKAWNAESLGEDLKRKEKELAAKGEQITAVQKREADLNEKEQELAAKETTQQKLKDQLDAKEEELASTQRALRETSDESSKERQDWAKRQADLQQQFDDRRSRERDLASDEAVVAQRKAQVKERDADLTEREEDLNRRGKDLDRREAEAREDSSELAAEVERLHKELHDALTQLKRAQEAFSIANSRANNSAIDRKDMKKLKDENTRLRDTIAESSTTSSLRPNDSPTNDQDMTKLKDENARLRDLTIQQSLQLQEASKQQKRAPPKLGPSRSRNGSLSGSVASRTPTVHSAPPLSAPKVPTHAPAGISKTPRPLGFRTDTNAQKLPSGGNIANSGVKTTTKTQAPKLQQRPDGNRTASPSSLVTENQQQREDALKLKQKKQKALNDLSSAAKKGVASSSGALYTKAPSVRNFDDASDAVEFECGHVLFAPPRKIEKRVVGYLYE</sequence>
<dbReference type="EMBL" id="JBFMKM010000010">
    <property type="protein sequence ID" value="KAL1303199.1"/>
    <property type="molecule type" value="Genomic_DNA"/>
</dbReference>
<dbReference type="InterPro" id="IPR035992">
    <property type="entry name" value="Ricin_B-like_lectins"/>
</dbReference>
<evidence type="ECO:0000313" key="2">
    <source>
        <dbReference type="EMBL" id="KAL1303199.1"/>
    </source>
</evidence>
<keyword evidence="3" id="KW-1185">Reference proteome</keyword>
<feature type="compositionally biased region" description="Basic and acidic residues" evidence="1">
    <location>
        <begin position="272"/>
        <end position="309"/>
    </location>
</feature>
<proteinExistence type="predicted"/>
<organism evidence="2 3">
    <name type="scientific">Neodothiora populina</name>
    <dbReference type="NCBI Taxonomy" id="2781224"/>
    <lineage>
        <taxon>Eukaryota</taxon>
        <taxon>Fungi</taxon>
        <taxon>Dikarya</taxon>
        <taxon>Ascomycota</taxon>
        <taxon>Pezizomycotina</taxon>
        <taxon>Dothideomycetes</taxon>
        <taxon>Dothideomycetidae</taxon>
        <taxon>Dothideales</taxon>
        <taxon>Dothioraceae</taxon>
        <taxon>Neodothiora</taxon>
    </lineage>
</organism>
<feature type="compositionally biased region" description="Basic and acidic residues" evidence="1">
    <location>
        <begin position="395"/>
        <end position="413"/>
    </location>
</feature>
<dbReference type="GeneID" id="95980318"/>
<evidence type="ECO:0000256" key="1">
    <source>
        <dbReference type="SAM" id="MobiDB-lite"/>
    </source>
</evidence>
<feature type="region of interest" description="Disordered" evidence="1">
    <location>
        <begin position="455"/>
        <end position="571"/>
    </location>
</feature>
<feature type="compositionally biased region" description="Polar residues" evidence="1">
    <location>
        <begin position="557"/>
        <end position="569"/>
    </location>
</feature>
<dbReference type="RefSeq" id="XP_069199474.1">
    <property type="nucleotide sequence ID" value="XM_069346604.1"/>
</dbReference>
<protein>
    <recommendedName>
        <fullName evidence="4">Ricin B lectin domain-containing protein</fullName>
    </recommendedName>
</protein>
<gene>
    <name evidence="2" type="ORF">AAFC00_006619</name>
</gene>
<accession>A0ABR3PAX3</accession>